<proteinExistence type="predicted"/>
<organism evidence="1 2">
    <name type="scientific">Neisseria subflava NJ9703</name>
    <dbReference type="NCBI Taxonomy" id="546268"/>
    <lineage>
        <taxon>Bacteria</taxon>
        <taxon>Pseudomonadati</taxon>
        <taxon>Pseudomonadota</taxon>
        <taxon>Betaproteobacteria</taxon>
        <taxon>Neisseriales</taxon>
        <taxon>Neisseriaceae</taxon>
        <taxon>Neisseria</taxon>
    </lineage>
</organism>
<dbReference type="RefSeq" id="WP_004520702.1">
    <property type="nucleotide sequence ID" value="NZ_ACEO02000011.1"/>
</dbReference>
<keyword evidence="1" id="KW-0378">Hydrolase</keyword>
<dbReference type="InterPro" id="IPR036614">
    <property type="entry name" value="RusA-like_sf"/>
</dbReference>
<dbReference type="EC" id="3.1.22.4" evidence="1"/>
<evidence type="ECO:0000313" key="2">
    <source>
        <dbReference type="Proteomes" id="UP000004621"/>
    </source>
</evidence>
<dbReference type="Proteomes" id="UP000004621">
    <property type="component" value="Unassembled WGS sequence"/>
</dbReference>
<dbReference type="SUPFAM" id="SSF103084">
    <property type="entry name" value="Holliday junction resolvase RusA"/>
    <property type="match status" value="1"/>
</dbReference>
<dbReference type="Pfam" id="PF05866">
    <property type="entry name" value="RusA"/>
    <property type="match status" value="1"/>
</dbReference>
<protein>
    <submittedName>
        <fullName evidence="1">Crossover junction endodeoxyribonuclease RusA</fullName>
        <ecNumber evidence="1">3.1.22.4</ecNumber>
    </submittedName>
</protein>
<dbReference type="AlphaFoldDB" id="A0A9W5IPG7"/>
<dbReference type="Gene3D" id="3.30.1330.70">
    <property type="entry name" value="Holliday junction resolvase RusA"/>
    <property type="match status" value="1"/>
</dbReference>
<dbReference type="GO" id="GO:0000287">
    <property type="term" value="F:magnesium ion binding"/>
    <property type="evidence" value="ECO:0007669"/>
    <property type="project" value="InterPro"/>
</dbReference>
<dbReference type="GO" id="GO:0006310">
    <property type="term" value="P:DNA recombination"/>
    <property type="evidence" value="ECO:0007669"/>
    <property type="project" value="InterPro"/>
</dbReference>
<dbReference type="InterPro" id="IPR008822">
    <property type="entry name" value="Endonuclease_RusA-like"/>
</dbReference>
<dbReference type="EMBL" id="ACEO02000011">
    <property type="protein sequence ID" value="EFC51429.1"/>
    <property type="molecule type" value="Genomic_DNA"/>
</dbReference>
<accession>A0A9W5IPG7</accession>
<dbReference type="GO" id="GO:0006281">
    <property type="term" value="P:DNA repair"/>
    <property type="evidence" value="ECO:0007669"/>
    <property type="project" value="InterPro"/>
</dbReference>
<sequence length="138" mass="14996">MAVLIPIEQIAEAAERAKVLSLPYPISTNRYWRTFRNRQIVSKEAVVYKARVAAIAAENGIKPTDKAVSLTVQLIPKANKDGSASKVCLDLDNCLKVCLDALQGVAYANDKQVRRIIAEYGSEPVAGGGLVVKVEELE</sequence>
<evidence type="ECO:0000313" key="1">
    <source>
        <dbReference type="EMBL" id="EFC51429.1"/>
    </source>
</evidence>
<dbReference type="GO" id="GO:0016787">
    <property type="term" value="F:hydrolase activity"/>
    <property type="evidence" value="ECO:0007669"/>
    <property type="project" value="UniProtKB-KW"/>
</dbReference>
<name>A0A9W5IPG7_NEISU</name>
<comment type="caution">
    <text evidence="1">The sequence shown here is derived from an EMBL/GenBank/DDBJ whole genome shotgun (WGS) entry which is preliminary data.</text>
</comment>
<gene>
    <name evidence="1" type="primary">rusA</name>
    <name evidence="1" type="ORF">NEISUBOT_05156</name>
</gene>
<reference evidence="1 2" key="1">
    <citation type="submission" date="2010-01" db="EMBL/GenBank/DDBJ databases">
        <authorList>
            <person name="Weinstock G."/>
            <person name="Sodergren E."/>
            <person name="Clifton S."/>
            <person name="Fulton L."/>
            <person name="Fulton B."/>
            <person name="Courtney L."/>
            <person name="Fronick C."/>
            <person name="Harrison M."/>
            <person name="Strong C."/>
            <person name="Farmer C."/>
            <person name="Delahaunty K."/>
            <person name="Markovic C."/>
            <person name="Hall O."/>
            <person name="Minx P."/>
            <person name="Tomlinson C."/>
            <person name="Mitreva M."/>
            <person name="Nelson J."/>
            <person name="Hou S."/>
            <person name="Wollam A."/>
            <person name="Pepin K.H."/>
            <person name="Johnson M."/>
            <person name="Bhonagiri V."/>
            <person name="Nash W.E."/>
            <person name="Warren W."/>
            <person name="Chinwalla A."/>
            <person name="Mardis E.R."/>
            <person name="Wilson R.K."/>
        </authorList>
    </citation>
    <scope>NUCLEOTIDE SEQUENCE [LARGE SCALE GENOMIC DNA]</scope>
    <source>
        <strain evidence="1 2">NJ9703</strain>
    </source>
</reference>